<dbReference type="Gene3D" id="3.90.1570.30">
    <property type="match status" value="1"/>
</dbReference>
<reference evidence="1 2" key="1">
    <citation type="submission" date="2020-08" db="EMBL/GenBank/DDBJ databases">
        <title>Genomic Encyclopedia of Archaeal and Bacterial Type Strains, Phase II (KMG-II): from individual species to whole genera.</title>
        <authorList>
            <person name="Goeker M."/>
        </authorList>
    </citation>
    <scope>NUCLEOTIDE SEQUENCE [LARGE SCALE GENOMIC DNA]</scope>
    <source>
        <strain evidence="1 2">DSM 23288</strain>
    </source>
</reference>
<dbReference type="RefSeq" id="WP_183340232.1">
    <property type="nucleotide sequence ID" value="NZ_JACHNU010000001.1"/>
</dbReference>
<comment type="caution">
    <text evidence="1">The sequence shown here is derived from an EMBL/GenBank/DDBJ whole genome shotgun (WGS) entry which is preliminary data.</text>
</comment>
<dbReference type="EMBL" id="JACHNU010000001">
    <property type="protein sequence ID" value="MBB4661782.1"/>
    <property type="molecule type" value="Genomic_DNA"/>
</dbReference>
<evidence type="ECO:0000313" key="2">
    <source>
        <dbReference type="Proteomes" id="UP000585272"/>
    </source>
</evidence>
<protein>
    <recommendedName>
        <fullName evidence="3">Type I restriction enzyme R protein N-terminal domain-containing protein</fullName>
    </recommendedName>
</protein>
<name>A0A840IAY5_9ACTN</name>
<dbReference type="Proteomes" id="UP000585272">
    <property type="component" value="Unassembled WGS sequence"/>
</dbReference>
<gene>
    <name evidence="1" type="ORF">BDZ31_001355</name>
</gene>
<sequence length="486" mass="55305">MAPSDLQLLADYNFSGRNEEEIRGDWIEPLLRLLGYGLGTRHRILRETQLILDPPVRMLGSSRHRIDFVPTVFNRRLWIIEAKRPQENLFADEHLGQAWSYATDPRIAVPLIVLCDGTRLGMFDVTTPEWTTPVLDVQKSQLAERFDEVFSWLGAPRVAERGRQLHLGHLRNALEAQVDLEALNQTVAEVKSMVEEVRPAVVERRRQIRNEARERIHNAGRAATEKAGMWRQAQHLDGPAPVASWRNIEDTAEIVRRTAPIVRVREFDQIERATTPTGENETRMWFGLRAVRMGAAVLLSQTDGCAEHCIAEARRAAHHHATAFVDDRLLAASYRLQRALGQFGWRFAAIAKPQLDAQAAELVRALEVEEWLRRDGEIGITSADQYKRVALLSPRIIQAQIKPWTAEQVERVAVQTEERLDRLPRPNGLERLQPAGDPWLASWQRDPLRDLSKAILQGIPRHADDPLVLALATELLEHFEEEVTTS</sequence>
<accession>A0A840IAY5</accession>
<keyword evidence="2" id="KW-1185">Reference proteome</keyword>
<evidence type="ECO:0000313" key="1">
    <source>
        <dbReference type="EMBL" id="MBB4661782.1"/>
    </source>
</evidence>
<proteinExistence type="predicted"/>
<dbReference type="AlphaFoldDB" id="A0A840IAY5"/>
<organism evidence="1 2">
    <name type="scientific">Conexibacter arvalis</name>
    <dbReference type="NCBI Taxonomy" id="912552"/>
    <lineage>
        <taxon>Bacteria</taxon>
        <taxon>Bacillati</taxon>
        <taxon>Actinomycetota</taxon>
        <taxon>Thermoleophilia</taxon>
        <taxon>Solirubrobacterales</taxon>
        <taxon>Conexibacteraceae</taxon>
        <taxon>Conexibacter</taxon>
    </lineage>
</organism>
<evidence type="ECO:0008006" key="3">
    <source>
        <dbReference type="Google" id="ProtNLM"/>
    </source>
</evidence>